<dbReference type="AlphaFoldDB" id="A0A2N5CRZ9"/>
<name>A0A2N5CRZ9_9CAUL</name>
<reference evidence="2 3" key="1">
    <citation type="submission" date="2017-12" db="EMBL/GenBank/DDBJ databases">
        <title>The genome sequence of Caulobacter flavus CGMCC1 15093.</title>
        <authorList>
            <person name="Gao J."/>
            <person name="Mao X."/>
            <person name="Sun J."/>
        </authorList>
    </citation>
    <scope>NUCLEOTIDE SEQUENCE [LARGE SCALE GENOMIC DNA]</scope>
    <source>
        <strain evidence="2 3">CGMCC1 15093</strain>
    </source>
</reference>
<evidence type="ECO:0000313" key="3">
    <source>
        <dbReference type="Proteomes" id="UP000234483"/>
    </source>
</evidence>
<proteinExistence type="predicted"/>
<dbReference type="EMBL" id="PJRQ01000030">
    <property type="protein sequence ID" value="PLR12749.1"/>
    <property type="molecule type" value="Genomic_DNA"/>
</dbReference>
<protein>
    <submittedName>
        <fullName evidence="2">Uncharacterized protein</fullName>
    </submittedName>
</protein>
<dbReference type="EMBL" id="CP026100">
    <property type="protein sequence ID" value="AYV46451.1"/>
    <property type="molecule type" value="Genomic_DNA"/>
</dbReference>
<dbReference type="OrthoDB" id="7172082at2"/>
<dbReference type="Proteomes" id="UP000281192">
    <property type="component" value="Chromosome"/>
</dbReference>
<gene>
    <name evidence="1" type="ORF">C1707_09350</name>
    <name evidence="2" type="ORF">CFHF_15035</name>
</gene>
<dbReference type="Proteomes" id="UP000234483">
    <property type="component" value="Unassembled WGS sequence"/>
</dbReference>
<evidence type="ECO:0000313" key="1">
    <source>
        <dbReference type="EMBL" id="AYV46451.1"/>
    </source>
</evidence>
<evidence type="ECO:0000313" key="4">
    <source>
        <dbReference type="Proteomes" id="UP000281192"/>
    </source>
</evidence>
<evidence type="ECO:0000313" key="2">
    <source>
        <dbReference type="EMBL" id="PLR12749.1"/>
    </source>
</evidence>
<dbReference type="KEGG" id="cfh:C1707_09350"/>
<keyword evidence="4" id="KW-1185">Reference proteome</keyword>
<sequence length="231" mass="24933">MLTGLTLLAGAAALSAQAGELDLRGDYAHRRCHGQGDAGEGLSIGQPGREAKAIAASQGRVKRSGPLLTLGKLRLKTKAIEGDAEDEAEYEYLGGWVGSGLEVVFVMRYEDMAWRVVDPRSGEWFDMGGPPLASPGGKAIAAVGDDSLINEFNGVEIVEHRDGKFESQSIDTDYACDPVWLSDDVLQLKVLSPKYRDRNGELLAGELKPSAWRTTQVVRKNGVWTLVPPKP</sequence>
<organism evidence="2 3">
    <name type="scientific">Caulobacter flavus</name>
    <dbReference type="NCBI Taxonomy" id="1679497"/>
    <lineage>
        <taxon>Bacteria</taxon>
        <taxon>Pseudomonadati</taxon>
        <taxon>Pseudomonadota</taxon>
        <taxon>Alphaproteobacteria</taxon>
        <taxon>Caulobacterales</taxon>
        <taxon>Caulobacteraceae</taxon>
        <taxon>Caulobacter</taxon>
    </lineage>
</organism>
<accession>A0A2N5CRZ9</accession>
<reference evidence="1 4" key="2">
    <citation type="submission" date="2018-01" db="EMBL/GenBank/DDBJ databases">
        <title>Complete genome sequence of Caulobacter flavus RHGG3.</title>
        <authorList>
            <person name="Yang E."/>
        </authorList>
    </citation>
    <scope>NUCLEOTIDE SEQUENCE [LARGE SCALE GENOMIC DNA]</scope>
    <source>
        <strain evidence="1 4">RHGG3</strain>
    </source>
</reference>